<protein>
    <submittedName>
        <fullName evidence="1">Uncharacterized protein</fullName>
    </submittedName>
</protein>
<sequence>MTQMLKHMMTTNVSLKYMIQVQANLMWHTRKIMKSLRVMEVCLISI</sequence>
<proteinExistence type="evidence at transcript level"/>
<organism evidence="1">
    <name type="scientific">Picea sitchensis</name>
    <name type="common">Sitka spruce</name>
    <name type="synonym">Pinus sitchensis</name>
    <dbReference type="NCBI Taxonomy" id="3332"/>
    <lineage>
        <taxon>Eukaryota</taxon>
        <taxon>Viridiplantae</taxon>
        <taxon>Streptophyta</taxon>
        <taxon>Embryophyta</taxon>
        <taxon>Tracheophyta</taxon>
        <taxon>Spermatophyta</taxon>
        <taxon>Pinopsida</taxon>
        <taxon>Pinidae</taxon>
        <taxon>Conifers I</taxon>
        <taxon>Pinales</taxon>
        <taxon>Pinaceae</taxon>
        <taxon>Picea</taxon>
    </lineage>
</organism>
<reference evidence="1" key="1">
    <citation type="journal article" date="2008" name="BMC Genomics">
        <title>A conifer genomics resource of 200,000 spruce (Picea spp.) ESTs and 6,464 high-quality, sequence-finished full-length cDNAs for Sitka spruce (Picea sitchensis).</title>
        <authorList>
            <person name="Ralph S.G."/>
            <person name="Chun H.J."/>
            <person name="Kolosova N."/>
            <person name="Cooper D."/>
            <person name="Oddy C."/>
            <person name="Ritland C.E."/>
            <person name="Kirkpatrick R."/>
            <person name="Moore R."/>
            <person name="Barber S."/>
            <person name="Holt R.A."/>
            <person name="Jones S.J."/>
            <person name="Marra M.A."/>
            <person name="Douglas C.J."/>
            <person name="Ritland K."/>
            <person name="Bohlmann J."/>
        </authorList>
    </citation>
    <scope>NUCLEOTIDE SEQUENCE</scope>
    <source>
        <tissue evidence="1">Green portion of the leader tissue</tissue>
    </source>
</reference>
<dbReference type="EMBL" id="EF087278">
    <property type="protein sequence ID" value="ABK26529.1"/>
    <property type="molecule type" value="mRNA"/>
</dbReference>
<name>A9P0W8_PICSI</name>
<dbReference type="AlphaFoldDB" id="A9P0W8"/>
<evidence type="ECO:0000313" key="1">
    <source>
        <dbReference type="EMBL" id="ABK26529.1"/>
    </source>
</evidence>
<accession>A9P0W8</accession>